<dbReference type="SMART" id="SM00034">
    <property type="entry name" value="CLECT"/>
    <property type="match status" value="1"/>
</dbReference>
<reference evidence="2 3" key="1">
    <citation type="submission" date="2020-10" db="EMBL/GenBank/DDBJ databases">
        <title>Pygocentrus nattereri (red-bellied piranha) genome, fPygNat1, primary haplotype.</title>
        <authorList>
            <person name="Myers G."/>
            <person name="Meyer A."/>
            <person name="Karagic N."/>
            <person name="Pippel M."/>
            <person name="Winkler S."/>
            <person name="Tracey A."/>
            <person name="Wood J."/>
            <person name="Formenti G."/>
            <person name="Howe K."/>
            <person name="Fedrigo O."/>
            <person name="Jarvis E.D."/>
        </authorList>
    </citation>
    <scope>NUCLEOTIDE SEQUENCE [LARGE SCALE GENOMIC DNA]</scope>
</reference>
<dbReference type="Gene3D" id="3.10.100.10">
    <property type="entry name" value="Mannose-Binding Protein A, subunit A"/>
    <property type="match status" value="1"/>
</dbReference>
<dbReference type="SUPFAM" id="SSF56436">
    <property type="entry name" value="C-type lectin-like"/>
    <property type="match status" value="1"/>
</dbReference>
<dbReference type="InterPro" id="IPR016186">
    <property type="entry name" value="C-type_lectin-like/link_sf"/>
</dbReference>
<sequence length="198" mass="22303">MDLNTGMLKEHTSEMDRRVAVYNYPSNYKFRQGTENSQATLVDMKTGQPLAPLSEMQRRTAVSKGTALCQGEVIDGKCYLFNPDLLTFSEAEASCKRLSSLGHLASVTSADLHAHLVTMVTRAKSDRVLTWLGGIMKNSQFEWIDGSSWGYSDWMPGHPRLLKQKTFCMEMFRIDESWWTAADCGLKRASICSYPVMP</sequence>
<accession>A0A3B4DPT1</accession>
<evidence type="ECO:0000313" key="3">
    <source>
        <dbReference type="Proteomes" id="UP001501920"/>
    </source>
</evidence>
<protein>
    <recommendedName>
        <fullName evidence="1">C-type lectin domain-containing protein</fullName>
    </recommendedName>
</protein>
<dbReference type="InterPro" id="IPR001304">
    <property type="entry name" value="C-type_lectin-like"/>
</dbReference>
<dbReference type="PANTHER" id="PTHR22803">
    <property type="entry name" value="MANNOSE, PHOSPHOLIPASE, LECTIN RECEPTOR RELATED"/>
    <property type="match status" value="1"/>
</dbReference>
<reference evidence="2" key="3">
    <citation type="submission" date="2025-09" db="UniProtKB">
        <authorList>
            <consortium name="Ensembl"/>
        </authorList>
    </citation>
    <scope>IDENTIFICATION</scope>
</reference>
<evidence type="ECO:0000313" key="2">
    <source>
        <dbReference type="Ensembl" id="ENSPNAP00000025121.1"/>
    </source>
</evidence>
<dbReference type="Ensembl" id="ENSPNAT00000008460.2">
    <property type="protein sequence ID" value="ENSPNAP00000025121.1"/>
    <property type="gene ID" value="ENSPNAG00000010013.2"/>
</dbReference>
<proteinExistence type="predicted"/>
<dbReference type="Proteomes" id="UP001501920">
    <property type="component" value="Chromosome 12"/>
</dbReference>
<evidence type="ECO:0000259" key="1">
    <source>
        <dbReference type="PROSITE" id="PS50041"/>
    </source>
</evidence>
<dbReference type="Pfam" id="PF00059">
    <property type="entry name" value="Lectin_C"/>
    <property type="match status" value="1"/>
</dbReference>
<reference evidence="2" key="2">
    <citation type="submission" date="2025-08" db="UniProtKB">
        <authorList>
            <consortium name="Ensembl"/>
        </authorList>
    </citation>
    <scope>IDENTIFICATION</scope>
</reference>
<dbReference type="GeneTree" id="ENSGT00940000166048"/>
<dbReference type="PROSITE" id="PS50041">
    <property type="entry name" value="C_TYPE_LECTIN_2"/>
    <property type="match status" value="1"/>
</dbReference>
<organism evidence="2 3">
    <name type="scientific">Pygocentrus nattereri</name>
    <name type="common">Red-bellied piranha</name>
    <dbReference type="NCBI Taxonomy" id="42514"/>
    <lineage>
        <taxon>Eukaryota</taxon>
        <taxon>Metazoa</taxon>
        <taxon>Chordata</taxon>
        <taxon>Craniata</taxon>
        <taxon>Vertebrata</taxon>
        <taxon>Euteleostomi</taxon>
        <taxon>Actinopterygii</taxon>
        <taxon>Neopterygii</taxon>
        <taxon>Teleostei</taxon>
        <taxon>Ostariophysi</taxon>
        <taxon>Characiformes</taxon>
        <taxon>Characoidei</taxon>
        <taxon>Pygocentrus</taxon>
    </lineage>
</organism>
<dbReference type="InterPro" id="IPR050111">
    <property type="entry name" value="C-type_lectin/snaclec_domain"/>
</dbReference>
<dbReference type="OMA" id="IDESWWS"/>
<dbReference type="InterPro" id="IPR016187">
    <property type="entry name" value="CTDL_fold"/>
</dbReference>
<name>A0A3B4DPT1_PYGNA</name>
<feature type="domain" description="C-type lectin" evidence="1">
    <location>
        <begin position="74"/>
        <end position="193"/>
    </location>
</feature>
<keyword evidence="3" id="KW-1185">Reference proteome</keyword>
<dbReference type="AlphaFoldDB" id="A0A3B4DPT1"/>